<dbReference type="Proteomes" id="UP000835052">
    <property type="component" value="Unassembled WGS sequence"/>
</dbReference>
<keyword evidence="3" id="KW-1185">Reference proteome</keyword>
<reference evidence="2" key="1">
    <citation type="submission" date="2020-10" db="EMBL/GenBank/DDBJ databases">
        <authorList>
            <person name="Kikuchi T."/>
        </authorList>
    </citation>
    <scope>NUCLEOTIDE SEQUENCE</scope>
    <source>
        <strain evidence="2">NKZ352</strain>
    </source>
</reference>
<dbReference type="AlphaFoldDB" id="A0A8S1H554"/>
<evidence type="ECO:0000256" key="1">
    <source>
        <dbReference type="SAM" id="SignalP"/>
    </source>
</evidence>
<evidence type="ECO:0000313" key="2">
    <source>
        <dbReference type="EMBL" id="CAD6189938.1"/>
    </source>
</evidence>
<feature type="signal peptide" evidence="1">
    <location>
        <begin position="1"/>
        <end position="16"/>
    </location>
</feature>
<evidence type="ECO:0000313" key="3">
    <source>
        <dbReference type="Proteomes" id="UP000835052"/>
    </source>
</evidence>
<feature type="chain" id="PRO_5035849436" evidence="1">
    <location>
        <begin position="17"/>
        <end position="76"/>
    </location>
</feature>
<keyword evidence="1" id="KW-0732">Signal</keyword>
<protein>
    <submittedName>
        <fullName evidence="2">Uncharacterized protein</fullName>
    </submittedName>
</protein>
<proteinExistence type="predicted"/>
<dbReference type="EMBL" id="CAJGYM010000013">
    <property type="protein sequence ID" value="CAD6189938.1"/>
    <property type="molecule type" value="Genomic_DNA"/>
</dbReference>
<sequence length="76" mass="8998">MRTFLAFLLLFVAVYGYVLPENYESKPIWPVRLRPGFPWLAPKSADFDDYQSRMHKKQFWGDPKLGDEIFPWGMGK</sequence>
<gene>
    <name evidence="2" type="ORF">CAUJ_LOCUS5857</name>
</gene>
<comment type="caution">
    <text evidence="2">The sequence shown here is derived from an EMBL/GenBank/DDBJ whole genome shotgun (WGS) entry which is preliminary data.</text>
</comment>
<organism evidence="2 3">
    <name type="scientific">Caenorhabditis auriculariae</name>
    <dbReference type="NCBI Taxonomy" id="2777116"/>
    <lineage>
        <taxon>Eukaryota</taxon>
        <taxon>Metazoa</taxon>
        <taxon>Ecdysozoa</taxon>
        <taxon>Nematoda</taxon>
        <taxon>Chromadorea</taxon>
        <taxon>Rhabditida</taxon>
        <taxon>Rhabditina</taxon>
        <taxon>Rhabditomorpha</taxon>
        <taxon>Rhabditoidea</taxon>
        <taxon>Rhabditidae</taxon>
        <taxon>Peloderinae</taxon>
        <taxon>Caenorhabditis</taxon>
    </lineage>
</organism>
<name>A0A8S1H554_9PELO</name>
<accession>A0A8S1H554</accession>